<feature type="domain" description="Leucine-binding protein" evidence="5">
    <location>
        <begin position="19"/>
        <end position="356"/>
    </location>
</feature>
<keyword evidence="2 4" id="KW-0732">Signal</keyword>
<proteinExistence type="inferred from homology"/>
<evidence type="ECO:0000313" key="7">
    <source>
        <dbReference type="Proteomes" id="UP000286997"/>
    </source>
</evidence>
<comment type="similarity">
    <text evidence="1">Belongs to the leucine-binding protein family.</text>
</comment>
<evidence type="ECO:0000256" key="1">
    <source>
        <dbReference type="ARBA" id="ARBA00010062"/>
    </source>
</evidence>
<dbReference type="InterPro" id="IPR051010">
    <property type="entry name" value="BCAA_transport"/>
</dbReference>
<dbReference type="InterPro" id="IPR028081">
    <property type="entry name" value="Leu-bd"/>
</dbReference>
<comment type="caution">
    <text evidence="6">The sequence shown here is derived from an EMBL/GenBank/DDBJ whole genome shotgun (WGS) entry which is preliminary data.</text>
</comment>
<dbReference type="PANTHER" id="PTHR30483">
    <property type="entry name" value="LEUCINE-SPECIFIC-BINDING PROTEIN"/>
    <property type="match status" value="1"/>
</dbReference>
<protein>
    <submittedName>
        <fullName evidence="6">ABC transporter substrate-binding protein</fullName>
    </submittedName>
</protein>
<reference evidence="6 7" key="1">
    <citation type="submission" date="2019-01" db="EMBL/GenBank/DDBJ databases">
        <authorList>
            <person name="Chen W.-M."/>
        </authorList>
    </citation>
    <scope>NUCLEOTIDE SEQUENCE [LARGE SCALE GENOMIC DNA]</scope>
    <source>
        <strain evidence="6 7">TER-1</strain>
    </source>
</reference>
<feature type="signal peptide" evidence="4">
    <location>
        <begin position="1"/>
        <end position="16"/>
    </location>
</feature>
<sequence length="394" mass="41814">MLAALLLSVSAGAAMAGPTVKIGVMNDRSGVYADATGQGSVVAAEMAVADYAKSLGLTVEVVSADHQNKADVGASIARQWYDRDKVDAIFDVPTSSVGLAVNQVSREKSKAFINSGAATADLTGAQCAPYTIHWTYDTYSQANGTAGALTRRGGDTWFFLTADYAFGHAMERDARQTVLKDGGKVVGAVRTPFPATDFSSFLLQAQASKAKVIGLANAAGDTANAIKQAGEFGIVEGGQNLAALLIFIGEIRALGPKAAQGLILTEGFYWDLNDATRAFSKRFGERLSGRMPNMIQAGVYSSLVHYMKGVAATQSTDAAKVVEWMKANPTDDPLFGKGTIRADGRKMHDMYLFEVKKPSESKSEWDLYKVLATIPAEKAFRPIAEGGCPLVNKS</sequence>
<evidence type="ECO:0000256" key="2">
    <source>
        <dbReference type="ARBA" id="ARBA00022729"/>
    </source>
</evidence>
<dbReference type="PANTHER" id="PTHR30483:SF6">
    <property type="entry name" value="PERIPLASMIC BINDING PROTEIN OF ABC TRANSPORTER FOR NATURAL AMINO ACIDS"/>
    <property type="match status" value="1"/>
</dbReference>
<dbReference type="EMBL" id="SACP01000021">
    <property type="protein sequence ID" value="RVU15504.1"/>
    <property type="molecule type" value="Genomic_DNA"/>
</dbReference>
<dbReference type="Proteomes" id="UP000286997">
    <property type="component" value="Unassembled WGS sequence"/>
</dbReference>
<dbReference type="SUPFAM" id="SSF53822">
    <property type="entry name" value="Periplasmic binding protein-like I"/>
    <property type="match status" value="1"/>
</dbReference>
<feature type="chain" id="PRO_5019543676" evidence="4">
    <location>
        <begin position="17"/>
        <end position="394"/>
    </location>
</feature>
<gene>
    <name evidence="6" type="ORF">EOE48_19445</name>
</gene>
<keyword evidence="3" id="KW-0813">Transport</keyword>
<evidence type="ECO:0000313" key="6">
    <source>
        <dbReference type="EMBL" id="RVU15504.1"/>
    </source>
</evidence>
<organism evidence="6 7">
    <name type="scientific">Methylobacterium oryzihabitans</name>
    <dbReference type="NCBI Taxonomy" id="2499852"/>
    <lineage>
        <taxon>Bacteria</taxon>
        <taxon>Pseudomonadati</taxon>
        <taxon>Pseudomonadota</taxon>
        <taxon>Alphaproteobacteria</taxon>
        <taxon>Hyphomicrobiales</taxon>
        <taxon>Methylobacteriaceae</taxon>
        <taxon>Methylobacterium</taxon>
    </lineage>
</organism>
<keyword evidence="3" id="KW-0029">Amino-acid transport</keyword>
<name>A0A437NZR4_9HYPH</name>
<dbReference type="OrthoDB" id="5794591at2"/>
<dbReference type="Pfam" id="PF13458">
    <property type="entry name" value="Peripla_BP_6"/>
    <property type="match status" value="1"/>
</dbReference>
<dbReference type="InterPro" id="IPR028082">
    <property type="entry name" value="Peripla_BP_I"/>
</dbReference>
<evidence type="ECO:0000259" key="5">
    <source>
        <dbReference type="Pfam" id="PF13458"/>
    </source>
</evidence>
<evidence type="ECO:0000256" key="4">
    <source>
        <dbReference type="SAM" id="SignalP"/>
    </source>
</evidence>
<dbReference type="Gene3D" id="3.40.50.2300">
    <property type="match status" value="2"/>
</dbReference>
<dbReference type="GO" id="GO:0006865">
    <property type="term" value="P:amino acid transport"/>
    <property type="evidence" value="ECO:0007669"/>
    <property type="project" value="UniProtKB-KW"/>
</dbReference>
<evidence type="ECO:0000256" key="3">
    <source>
        <dbReference type="ARBA" id="ARBA00022970"/>
    </source>
</evidence>
<keyword evidence="7" id="KW-1185">Reference proteome</keyword>
<dbReference type="AlphaFoldDB" id="A0A437NZR4"/>
<accession>A0A437NZR4</accession>
<dbReference type="CDD" id="cd06327">
    <property type="entry name" value="PBP1_SBP-like"/>
    <property type="match status" value="1"/>
</dbReference>